<name>A0ACB9HRE3_9ASTR</name>
<organism evidence="1 2">
    <name type="scientific">Smallanthus sonchifolius</name>
    <dbReference type="NCBI Taxonomy" id="185202"/>
    <lineage>
        <taxon>Eukaryota</taxon>
        <taxon>Viridiplantae</taxon>
        <taxon>Streptophyta</taxon>
        <taxon>Embryophyta</taxon>
        <taxon>Tracheophyta</taxon>
        <taxon>Spermatophyta</taxon>
        <taxon>Magnoliopsida</taxon>
        <taxon>eudicotyledons</taxon>
        <taxon>Gunneridae</taxon>
        <taxon>Pentapetalae</taxon>
        <taxon>asterids</taxon>
        <taxon>campanulids</taxon>
        <taxon>Asterales</taxon>
        <taxon>Asteraceae</taxon>
        <taxon>Asteroideae</taxon>
        <taxon>Heliantheae alliance</taxon>
        <taxon>Millerieae</taxon>
        <taxon>Smallanthus</taxon>
    </lineage>
</organism>
<proteinExistence type="predicted"/>
<keyword evidence="2" id="KW-1185">Reference proteome</keyword>
<reference evidence="1 2" key="2">
    <citation type="journal article" date="2022" name="Mol. Ecol. Resour.">
        <title>The genomes of chicory, endive, great burdock and yacon provide insights into Asteraceae paleo-polyploidization history and plant inulin production.</title>
        <authorList>
            <person name="Fan W."/>
            <person name="Wang S."/>
            <person name="Wang H."/>
            <person name="Wang A."/>
            <person name="Jiang F."/>
            <person name="Liu H."/>
            <person name="Zhao H."/>
            <person name="Xu D."/>
            <person name="Zhang Y."/>
        </authorList>
    </citation>
    <scope>NUCLEOTIDE SEQUENCE [LARGE SCALE GENOMIC DNA]</scope>
    <source>
        <strain evidence="2">cv. Yunnan</strain>
        <tissue evidence="1">Leaves</tissue>
    </source>
</reference>
<sequence>MKKLSTIGDPRERMQKVRISYLRSTRRGRRKPARYTRNSRFRPDCFGHRVIDTCLGYLLYVCNCGGIARRSDPLE</sequence>
<comment type="caution">
    <text evidence="1">The sequence shown here is derived from an EMBL/GenBank/DDBJ whole genome shotgun (WGS) entry which is preliminary data.</text>
</comment>
<protein>
    <submittedName>
        <fullName evidence="1">Uncharacterized protein</fullName>
    </submittedName>
</protein>
<dbReference type="Proteomes" id="UP001056120">
    <property type="component" value="Linkage Group LG11"/>
</dbReference>
<gene>
    <name evidence="1" type="ORF">L1987_33130</name>
</gene>
<reference evidence="2" key="1">
    <citation type="journal article" date="2022" name="Mol. Ecol. Resour.">
        <title>The genomes of chicory, endive, great burdock and yacon provide insights into Asteraceae palaeo-polyploidization history and plant inulin production.</title>
        <authorList>
            <person name="Fan W."/>
            <person name="Wang S."/>
            <person name="Wang H."/>
            <person name="Wang A."/>
            <person name="Jiang F."/>
            <person name="Liu H."/>
            <person name="Zhao H."/>
            <person name="Xu D."/>
            <person name="Zhang Y."/>
        </authorList>
    </citation>
    <scope>NUCLEOTIDE SEQUENCE [LARGE SCALE GENOMIC DNA]</scope>
    <source>
        <strain evidence="2">cv. Yunnan</strain>
    </source>
</reference>
<dbReference type="EMBL" id="CM042028">
    <property type="protein sequence ID" value="KAI3797866.1"/>
    <property type="molecule type" value="Genomic_DNA"/>
</dbReference>
<evidence type="ECO:0000313" key="2">
    <source>
        <dbReference type="Proteomes" id="UP001056120"/>
    </source>
</evidence>
<accession>A0ACB9HRE3</accession>
<evidence type="ECO:0000313" key="1">
    <source>
        <dbReference type="EMBL" id="KAI3797866.1"/>
    </source>
</evidence>